<comment type="caution">
    <text evidence="2">The sequence shown here is derived from an EMBL/GenBank/DDBJ whole genome shotgun (WGS) entry which is preliminary data.</text>
</comment>
<accession>A0A0C1QT13</accession>
<evidence type="ECO:0000256" key="1">
    <source>
        <dbReference type="SAM" id="Phobius"/>
    </source>
</evidence>
<name>A0A0C1QT13_9BACT</name>
<sequence length="222" mass="23528">MKILDNERGVALVTSLLLTLISLGVVLTLLYLVLQGTKMSAARKTYANSLEASYGGVEVVTKEVIPYLFANISSSTKMTDLQSSFGGNSLTFYVSDACIKQKLALPAELWSACSDAQRSQSTDTIKSAPDLGFKLRGTSGKAGFNVYSKIVDTSPGNSDPSSQTSGEAEWFLAASGAAYNPVVAGSGGVKVKHIPGVYKLEVQGERETSSQEKATLSVLYAY</sequence>
<evidence type="ECO:0008006" key="4">
    <source>
        <dbReference type="Google" id="ProtNLM"/>
    </source>
</evidence>
<proteinExistence type="predicted"/>
<evidence type="ECO:0000313" key="3">
    <source>
        <dbReference type="Proteomes" id="UP000031433"/>
    </source>
</evidence>
<protein>
    <recommendedName>
        <fullName evidence="4">Pilus assembly protein PilX</fullName>
    </recommendedName>
</protein>
<reference evidence="2 3" key="1">
    <citation type="submission" date="2015-01" db="EMBL/GenBank/DDBJ databases">
        <title>Genome sequence of the anaerobic bacterium Geobacter soli GSS01, a dissimilatory Fe(III) reducer from soil.</title>
        <authorList>
            <person name="Yang G."/>
            <person name="Zhou S."/>
        </authorList>
    </citation>
    <scope>NUCLEOTIDE SEQUENCE [LARGE SCALE GENOMIC DNA]</scope>
    <source>
        <strain evidence="2 3">GSS01</strain>
    </source>
</reference>
<gene>
    <name evidence="2" type="ORF">SE37_04485</name>
</gene>
<feature type="transmembrane region" description="Helical" evidence="1">
    <location>
        <begin position="12"/>
        <end position="34"/>
    </location>
</feature>
<keyword evidence="1" id="KW-0472">Membrane</keyword>
<keyword evidence="1" id="KW-0812">Transmembrane</keyword>
<evidence type="ECO:0000313" key="2">
    <source>
        <dbReference type="EMBL" id="KIE44142.1"/>
    </source>
</evidence>
<dbReference type="Proteomes" id="UP000031433">
    <property type="component" value="Unassembled WGS sequence"/>
</dbReference>
<organism evidence="2 3">
    <name type="scientific">Geobacter soli</name>
    <dbReference type="NCBI Taxonomy" id="1510391"/>
    <lineage>
        <taxon>Bacteria</taxon>
        <taxon>Pseudomonadati</taxon>
        <taxon>Thermodesulfobacteriota</taxon>
        <taxon>Desulfuromonadia</taxon>
        <taxon>Geobacterales</taxon>
        <taxon>Geobacteraceae</taxon>
        <taxon>Geobacter</taxon>
    </lineage>
</organism>
<dbReference type="EMBL" id="JXBL01000001">
    <property type="protein sequence ID" value="KIE44142.1"/>
    <property type="molecule type" value="Genomic_DNA"/>
</dbReference>
<dbReference type="AlphaFoldDB" id="A0A0C1QT13"/>
<dbReference type="RefSeq" id="WP_039648186.1">
    <property type="nucleotide sequence ID" value="NZ_JXBL01000001.1"/>
</dbReference>
<keyword evidence="3" id="KW-1185">Reference proteome</keyword>
<keyword evidence="1" id="KW-1133">Transmembrane helix</keyword>